<gene>
    <name evidence="3" type="ORF">SAMN05216174_10741</name>
</gene>
<proteinExistence type="predicted"/>
<protein>
    <submittedName>
        <fullName evidence="3">Putative Holin-X, holin superfamily III</fullName>
    </submittedName>
</protein>
<evidence type="ECO:0000313" key="3">
    <source>
        <dbReference type="EMBL" id="SDD08406.1"/>
    </source>
</evidence>
<dbReference type="Proteomes" id="UP000199501">
    <property type="component" value="Unassembled WGS sequence"/>
</dbReference>
<keyword evidence="2" id="KW-0472">Membrane</keyword>
<reference evidence="4" key="1">
    <citation type="submission" date="2016-10" db="EMBL/GenBank/DDBJ databases">
        <authorList>
            <person name="Varghese N."/>
            <person name="Submissions S."/>
        </authorList>
    </citation>
    <scope>NUCLEOTIDE SEQUENCE [LARGE SCALE GENOMIC DNA]</scope>
    <source>
        <strain evidence="4">IBRC-M 10403</strain>
    </source>
</reference>
<keyword evidence="2" id="KW-0812">Transmembrane</keyword>
<keyword evidence="4" id="KW-1185">Reference proteome</keyword>
<dbReference type="EMBL" id="FMZZ01000007">
    <property type="protein sequence ID" value="SDD08406.1"/>
    <property type="molecule type" value="Genomic_DNA"/>
</dbReference>
<feature type="compositionally biased region" description="Basic and acidic residues" evidence="1">
    <location>
        <begin position="125"/>
        <end position="138"/>
    </location>
</feature>
<dbReference type="Pfam" id="PF07332">
    <property type="entry name" value="Phage_holin_3_6"/>
    <property type="match status" value="1"/>
</dbReference>
<evidence type="ECO:0000256" key="2">
    <source>
        <dbReference type="SAM" id="Phobius"/>
    </source>
</evidence>
<accession>A0A1G6RWU0</accession>
<dbReference type="AlphaFoldDB" id="A0A1G6RWU0"/>
<feature type="transmembrane region" description="Helical" evidence="2">
    <location>
        <begin position="53"/>
        <end position="78"/>
    </location>
</feature>
<feature type="transmembrane region" description="Helical" evidence="2">
    <location>
        <begin position="84"/>
        <end position="106"/>
    </location>
</feature>
<dbReference type="OrthoDB" id="4870234at2"/>
<feature type="region of interest" description="Disordered" evidence="1">
    <location>
        <begin position="116"/>
        <end position="138"/>
    </location>
</feature>
<organism evidence="3 4">
    <name type="scientific">Actinokineospora iranica</name>
    <dbReference type="NCBI Taxonomy" id="1271860"/>
    <lineage>
        <taxon>Bacteria</taxon>
        <taxon>Bacillati</taxon>
        <taxon>Actinomycetota</taxon>
        <taxon>Actinomycetes</taxon>
        <taxon>Pseudonocardiales</taxon>
        <taxon>Pseudonocardiaceae</taxon>
        <taxon>Actinokineospora</taxon>
    </lineage>
</organism>
<dbReference type="RefSeq" id="WP_091451018.1">
    <property type="nucleotide sequence ID" value="NZ_FMZZ01000007.1"/>
</dbReference>
<evidence type="ECO:0000256" key="1">
    <source>
        <dbReference type="SAM" id="MobiDB-lite"/>
    </source>
</evidence>
<sequence>MTNEPNRTEEVRQLSTGELVGRLGEQVSHLIRDELALAKNELKDKGKQAGAGAAFGGAAAVLAWFGVGALVITVIAALALALPVWAAALIVAVALLAAAGGLGLLAKNKVQQATPPIPEQAVGSTRRDVEAVKESAHR</sequence>
<dbReference type="STRING" id="1271860.SAMN05216174_10741"/>
<name>A0A1G6RWU0_9PSEU</name>
<dbReference type="InterPro" id="IPR009937">
    <property type="entry name" value="Phage_holin_3_6"/>
</dbReference>
<keyword evidence="2" id="KW-1133">Transmembrane helix</keyword>
<evidence type="ECO:0000313" key="4">
    <source>
        <dbReference type="Proteomes" id="UP000199501"/>
    </source>
</evidence>